<name>A0AAT9GPR2_9CREN</name>
<feature type="transmembrane region" description="Helical" evidence="1">
    <location>
        <begin position="111"/>
        <end position="128"/>
    </location>
</feature>
<feature type="transmembrane region" description="Helical" evidence="1">
    <location>
        <begin position="5"/>
        <end position="24"/>
    </location>
</feature>
<dbReference type="KEGG" id="sjv:SJAV_08450"/>
<dbReference type="PANTHER" id="PTHR22911:SF76">
    <property type="entry name" value="EAMA DOMAIN-CONTAINING PROTEIN"/>
    <property type="match status" value="1"/>
</dbReference>
<keyword evidence="1" id="KW-0812">Transmembrane</keyword>
<feature type="transmembrane region" description="Helical" evidence="1">
    <location>
        <begin position="30"/>
        <end position="48"/>
    </location>
</feature>
<feature type="transmembrane region" description="Helical" evidence="1">
    <location>
        <begin position="247"/>
        <end position="265"/>
    </location>
</feature>
<feature type="transmembrane region" description="Helical" evidence="1">
    <location>
        <begin position="55"/>
        <end position="74"/>
    </location>
</feature>
<feature type="transmembrane region" description="Helical" evidence="1">
    <location>
        <begin position="190"/>
        <end position="212"/>
    </location>
</feature>
<feature type="domain" description="EamA" evidence="2">
    <location>
        <begin position="134"/>
        <end position="264"/>
    </location>
</feature>
<feature type="domain" description="EamA" evidence="2">
    <location>
        <begin position="4"/>
        <end position="125"/>
    </location>
</feature>
<gene>
    <name evidence="3" type="ORF">SJAV_08450</name>
</gene>
<feature type="transmembrane region" description="Helical" evidence="1">
    <location>
        <begin position="224"/>
        <end position="241"/>
    </location>
</feature>
<dbReference type="AlphaFoldDB" id="A0AAT9GPR2"/>
<dbReference type="EMBL" id="AP031322">
    <property type="protein sequence ID" value="BFH72901.1"/>
    <property type="molecule type" value="Genomic_DNA"/>
</dbReference>
<organism evidence="3">
    <name type="scientific">Sulfurisphaera javensis</name>
    <dbReference type="NCBI Taxonomy" id="2049879"/>
    <lineage>
        <taxon>Archaea</taxon>
        <taxon>Thermoproteota</taxon>
        <taxon>Thermoprotei</taxon>
        <taxon>Sulfolobales</taxon>
        <taxon>Sulfolobaceae</taxon>
        <taxon>Sulfurisphaera</taxon>
    </lineage>
</organism>
<dbReference type="InterPro" id="IPR037185">
    <property type="entry name" value="EmrE-like"/>
</dbReference>
<evidence type="ECO:0000313" key="3">
    <source>
        <dbReference type="EMBL" id="BFH72901.1"/>
    </source>
</evidence>
<keyword evidence="1" id="KW-0472">Membrane</keyword>
<evidence type="ECO:0000256" key="1">
    <source>
        <dbReference type="SAM" id="Phobius"/>
    </source>
</evidence>
<proteinExistence type="predicted"/>
<dbReference type="SUPFAM" id="SSF103481">
    <property type="entry name" value="Multidrug resistance efflux transporter EmrE"/>
    <property type="match status" value="2"/>
</dbReference>
<dbReference type="Pfam" id="PF00892">
    <property type="entry name" value="EamA"/>
    <property type="match status" value="2"/>
</dbReference>
<feature type="transmembrane region" description="Helical" evidence="1">
    <location>
        <begin position="80"/>
        <end position="99"/>
    </location>
</feature>
<reference evidence="3" key="1">
    <citation type="submission" date="2024-03" db="EMBL/GenBank/DDBJ databases">
        <title>Complete genome sequence of Sulfurisphaera javensis strain KD-1.</title>
        <authorList>
            <person name="Sakai H."/>
            <person name="Nur N."/>
            <person name="Suwanto A."/>
            <person name="Kurosawa N."/>
        </authorList>
    </citation>
    <scope>NUCLEOTIDE SEQUENCE</scope>
    <source>
        <strain evidence="3">KD-1</strain>
    </source>
</reference>
<evidence type="ECO:0000259" key="2">
    <source>
        <dbReference type="Pfam" id="PF00892"/>
    </source>
</evidence>
<dbReference type="InterPro" id="IPR000620">
    <property type="entry name" value="EamA_dom"/>
</dbReference>
<feature type="transmembrane region" description="Helical" evidence="1">
    <location>
        <begin position="161"/>
        <end position="184"/>
    </location>
</feature>
<accession>A0AAT9GPR2</accession>
<protein>
    <submittedName>
        <fullName evidence="3">DMT family transporter</fullName>
    </submittedName>
</protein>
<sequence length="269" mass="29452">MNKYYLILVFGGISFGTASIFIKLSGMTPSALAFFRFFVAGLILSLFSSINPRKILKYSLFGFLLALHMITFIISVYKTTIIDATVLVSTSPFFVILLSRFTKFKNTIKDVIGSIIGFLGVILINYPLEIGYLIGNVIAIISAFLIALYTTFLSNVNEEPLLLTSSIYLSSSIFTFPIFLIQGFGKVNEISILSLLGLIFLPTLIGHTSIIVASGKVKPQHIEIIGLLEPVSASILAVFIFNEIPTLFQIIGSALVLLAVLYILLSSSR</sequence>
<dbReference type="PANTHER" id="PTHR22911">
    <property type="entry name" value="ACYL-MALONYL CONDENSING ENZYME-RELATED"/>
    <property type="match status" value="1"/>
</dbReference>
<dbReference type="GO" id="GO:0016020">
    <property type="term" value="C:membrane"/>
    <property type="evidence" value="ECO:0007669"/>
    <property type="project" value="InterPro"/>
</dbReference>
<keyword evidence="1" id="KW-1133">Transmembrane helix</keyword>
<feature type="transmembrane region" description="Helical" evidence="1">
    <location>
        <begin position="134"/>
        <end position="154"/>
    </location>
</feature>